<dbReference type="Pfam" id="PF00730">
    <property type="entry name" value="HhH-GPD"/>
    <property type="match status" value="1"/>
</dbReference>
<dbReference type="InterPro" id="IPR011257">
    <property type="entry name" value="DNA_glycosylase"/>
</dbReference>
<dbReference type="SUPFAM" id="SSF48150">
    <property type="entry name" value="DNA-glycosylase"/>
    <property type="match status" value="1"/>
</dbReference>
<dbReference type="Pfam" id="PF07934">
    <property type="entry name" value="OGG_N"/>
    <property type="match status" value="1"/>
</dbReference>
<dbReference type="InterPro" id="IPR003265">
    <property type="entry name" value="HhH-GPD_domain"/>
</dbReference>
<gene>
    <name evidence="12" type="primary">LOC100378570</name>
</gene>
<dbReference type="InterPro" id="IPR052054">
    <property type="entry name" value="Oxidative_DNA_repair_enzyme"/>
</dbReference>
<evidence type="ECO:0000256" key="9">
    <source>
        <dbReference type="ARBA" id="ARBA00044632"/>
    </source>
</evidence>
<dbReference type="Gene3D" id="1.10.340.30">
    <property type="entry name" value="Hypothetical protein, domain 2"/>
    <property type="match status" value="1"/>
</dbReference>
<feature type="domain" description="HhH-GPD" evidence="10">
    <location>
        <begin position="168"/>
        <end position="335"/>
    </location>
</feature>
<reference evidence="12" key="1">
    <citation type="submission" date="2025-08" db="UniProtKB">
        <authorList>
            <consortium name="RefSeq"/>
        </authorList>
    </citation>
    <scope>IDENTIFICATION</scope>
    <source>
        <tissue evidence="12">Testes</tissue>
    </source>
</reference>
<keyword evidence="6" id="KW-0456">Lyase</keyword>
<dbReference type="RefSeq" id="XP_002735040.1">
    <property type="nucleotide sequence ID" value="XM_002734994.2"/>
</dbReference>
<evidence type="ECO:0000256" key="8">
    <source>
        <dbReference type="ARBA" id="ARBA00023295"/>
    </source>
</evidence>
<dbReference type="GeneID" id="100378570"/>
<sequence length="373" mass="42932">MSGSRWRSIPCKVTDLRLDITLLCGQSFRWKEKQPGLWSGVLKGKVWTLKQTQDELLYQVCEREKTDLHSRKRSSTDAEICKSKRAKLQYGLYTNIATDEKVTKNEISDNSLIHDNILKDYFHLNVDLQDLYQKWSAVDDNFKAVAANFTGIRLLKQDPVENLFSFICSSNNNITRISGMVERMCQKYGEKICEVEGLPYYSFPSVSALASKQTEQQLRELGFGYRAKYISQAAMHIMENYNENWLASLRDVSYKEAHVQLMKLAGVGAKVADCVCLMSLNKYNAIPVDTHVWQIATRDYMKSLRKTKSLTDKVYKQVGDFFRELYGEYAGWAHSVLFSAELRKFQDLKKEPNSRPLLPIECGKTIKKEVTTT</sequence>
<evidence type="ECO:0000256" key="3">
    <source>
        <dbReference type="ARBA" id="ARBA00022763"/>
    </source>
</evidence>
<comment type="catalytic activity">
    <reaction evidence="9">
        <text>2'-deoxyribonucleotide-(2'-deoxyribose 5'-phosphate)-2'-deoxyribonucleotide-DNA = a 3'-end 2'-deoxyribonucleotide-(2,3-dehydro-2,3-deoxyribose 5'-phosphate)-DNA + a 5'-end 5'-phospho-2'-deoxyribonucleoside-DNA + H(+)</text>
        <dbReference type="Rhea" id="RHEA:66592"/>
        <dbReference type="Rhea" id="RHEA-COMP:13180"/>
        <dbReference type="Rhea" id="RHEA-COMP:16897"/>
        <dbReference type="Rhea" id="RHEA-COMP:17067"/>
        <dbReference type="ChEBI" id="CHEBI:15378"/>
        <dbReference type="ChEBI" id="CHEBI:136412"/>
        <dbReference type="ChEBI" id="CHEBI:157695"/>
        <dbReference type="ChEBI" id="CHEBI:167181"/>
        <dbReference type="EC" id="4.2.99.18"/>
    </reaction>
</comment>
<dbReference type="Gene3D" id="3.30.310.40">
    <property type="match status" value="1"/>
</dbReference>
<dbReference type="SMART" id="SM00478">
    <property type="entry name" value="ENDO3c"/>
    <property type="match status" value="1"/>
</dbReference>
<dbReference type="EC" id="4.2.99.18" evidence="2"/>
<keyword evidence="3" id="KW-0227">DNA damage</keyword>
<protein>
    <recommendedName>
        <fullName evidence="2">DNA-(apurinic or apyrimidinic site) lyase</fullName>
        <ecNumber evidence="2">4.2.99.18</ecNumber>
    </recommendedName>
</protein>
<keyword evidence="7" id="KW-0511">Multifunctional enzyme</keyword>
<evidence type="ECO:0000256" key="1">
    <source>
        <dbReference type="ARBA" id="ARBA00010679"/>
    </source>
</evidence>
<dbReference type="PANTHER" id="PTHR10242">
    <property type="entry name" value="8-OXOGUANINE DNA GLYCOSYLASE"/>
    <property type="match status" value="1"/>
</dbReference>
<organism evidence="11 12">
    <name type="scientific">Saccoglossus kowalevskii</name>
    <name type="common">Acorn worm</name>
    <dbReference type="NCBI Taxonomy" id="10224"/>
    <lineage>
        <taxon>Eukaryota</taxon>
        <taxon>Metazoa</taxon>
        <taxon>Hemichordata</taxon>
        <taxon>Enteropneusta</taxon>
        <taxon>Harrimaniidae</taxon>
        <taxon>Saccoglossus</taxon>
    </lineage>
</organism>
<evidence type="ECO:0000256" key="4">
    <source>
        <dbReference type="ARBA" id="ARBA00022801"/>
    </source>
</evidence>
<dbReference type="InterPro" id="IPR012904">
    <property type="entry name" value="OGG_N"/>
</dbReference>
<evidence type="ECO:0000256" key="2">
    <source>
        <dbReference type="ARBA" id="ARBA00012720"/>
    </source>
</evidence>
<keyword evidence="4" id="KW-0378">Hydrolase</keyword>
<evidence type="ECO:0000313" key="12">
    <source>
        <dbReference type="RefSeq" id="XP_002735040.1"/>
    </source>
</evidence>
<dbReference type="Gene3D" id="1.10.1670.10">
    <property type="entry name" value="Helix-hairpin-Helix base-excision DNA repair enzymes (C-terminal)"/>
    <property type="match status" value="1"/>
</dbReference>
<dbReference type="InterPro" id="IPR023170">
    <property type="entry name" value="HhH_base_excis_C"/>
</dbReference>
<keyword evidence="11" id="KW-1185">Reference proteome</keyword>
<accession>A0ABM0GQF4</accession>
<keyword evidence="8" id="KW-0326">Glycosidase</keyword>
<evidence type="ECO:0000256" key="5">
    <source>
        <dbReference type="ARBA" id="ARBA00023204"/>
    </source>
</evidence>
<keyword evidence="5" id="KW-0234">DNA repair</keyword>
<evidence type="ECO:0000313" key="11">
    <source>
        <dbReference type="Proteomes" id="UP000694865"/>
    </source>
</evidence>
<dbReference type="CDD" id="cd00056">
    <property type="entry name" value="ENDO3c"/>
    <property type="match status" value="1"/>
</dbReference>
<evidence type="ECO:0000259" key="10">
    <source>
        <dbReference type="SMART" id="SM00478"/>
    </source>
</evidence>
<evidence type="ECO:0000256" key="7">
    <source>
        <dbReference type="ARBA" id="ARBA00023268"/>
    </source>
</evidence>
<dbReference type="SUPFAM" id="SSF55945">
    <property type="entry name" value="TATA-box binding protein-like"/>
    <property type="match status" value="1"/>
</dbReference>
<comment type="similarity">
    <text evidence="1">Belongs to the type-1 OGG1 family.</text>
</comment>
<name>A0ABM0GQF4_SACKO</name>
<evidence type="ECO:0000256" key="6">
    <source>
        <dbReference type="ARBA" id="ARBA00023239"/>
    </source>
</evidence>
<dbReference type="Proteomes" id="UP000694865">
    <property type="component" value="Unplaced"/>
</dbReference>
<proteinExistence type="inferred from homology"/>
<dbReference type="PANTHER" id="PTHR10242:SF2">
    <property type="entry name" value="N-GLYCOSYLASE_DNA LYASE"/>
    <property type="match status" value="1"/>
</dbReference>